<evidence type="ECO:0000256" key="11">
    <source>
        <dbReference type="ARBA" id="ARBA00048670"/>
    </source>
</evidence>
<evidence type="ECO:0000256" key="4">
    <source>
        <dbReference type="ARBA" id="ARBA00007812"/>
    </source>
</evidence>
<dbReference type="InterPro" id="IPR045229">
    <property type="entry name" value="TPP_enz"/>
</dbReference>
<dbReference type="STRING" id="1927124.BST13_34865"/>
<dbReference type="GO" id="GO:0030976">
    <property type="term" value="F:thiamine pyrophosphate binding"/>
    <property type="evidence" value="ECO:0007669"/>
    <property type="project" value="InterPro"/>
</dbReference>
<sequence length="545" mass="55870">MSTDTEATIAPAGRRRSGGQALVDALTLHGVDVVFGIPGTHNLPVYAALGGAGIRHVLTRHEQGAGYAADGYARVSGKPGVVITTTGPAILNAAAAAAQAYSDSVPVLFIAPGLPLHHPSAGNGYLHEVKDQFRAMDSIVGHAQRVTTVEEIPLAVAQCFAAMTSARPRPAYLEIPLDLLDLEATTALVPPYEGRPARPNAESIQAAAQLLDAAEHPLLIVGGGASGAADEVRELAEALQAPVITTANGKGVLPETHPLSLGAGVHHPTVKQLVAASDVVVAVGTELAPSDWWWGPISQQSTVIRIDIDPTSAATNISPAVALVGDAAETISSLLTGLRTAGRTDGRESAAQWRRLLRQDAAREGGAYLELCAALDAALDDSALIAADSAMACYYGALSNLPLHRPRSFLYPTGVGTLGYGLPAAIGAKIAAPQRKVVALLGDGGVMFTIAELAAAAQAGLAVPVVIVDNGGYGEIRNEMADRGDTVHAVDLASPDFAALARSLGCHGVSLESATLLADAVGAALNADRPTLIHLRVSGRETESA</sequence>
<dbReference type="InterPro" id="IPR000399">
    <property type="entry name" value="TPP-bd_CS"/>
</dbReference>
<keyword evidence="6" id="KW-0028">Amino-acid biosynthesis</keyword>
<feature type="domain" description="Thiamine pyrophosphate enzyme central" evidence="13">
    <location>
        <begin position="204"/>
        <end position="334"/>
    </location>
</feature>
<dbReference type="Pfam" id="PF02775">
    <property type="entry name" value="TPP_enzyme_C"/>
    <property type="match status" value="1"/>
</dbReference>
<dbReference type="Pfam" id="PF02776">
    <property type="entry name" value="TPP_enzyme_N"/>
    <property type="match status" value="1"/>
</dbReference>
<evidence type="ECO:0000259" key="13">
    <source>
        <dbReference type="Pfam" id="PF00205"/>
    </source>
</evidence>
<dbReference type="AlphaFoldDB" id="A0A1X0A0H9"/>
<keyword evidence="17" id="KW-1185">Reference proteome</keyword>
<evidence type="ECO:0000256" key="3">
    <source>
        <dbReference type="ARBA" id="ARBA00005025"/>
    </source>
</evidence>
<keyword evidence="9 12" id="KW-0786">Thiamine pyrophosphate</keyword>
<evidence type="ECO:0000256" key="6">
    <source>
        <dbReference type="ARBA" id="ARBA00022605"/>
    </source>
</evidence>
<evidence type="ECO:0000256" key="9">
    <source>
        <dbReference type="ARBA" id="ARBA00023052"/>
    </source>
</evidence>
<dbReference type="InterPro" id="IPR029035">
    <property type="entry name" value="DHS-like_NAD/FAD-binding_dom"/>
</dbReference>
<comment type="catalytic activity">
    <reaction evidence="11">
        <text>2 pyruvate + H(+) = (2S)-2-acetolactate + CO2</text>
        <dbReference type="Rhea" id="RHEA:25249"/>
        <dbReference type="ChEBI" id="CHEBI:15361"/>
        <dbReference type="ChEBI" id="CHEBI:15378"/>
        <dbReference type="ChEBI" id="CHEBI:16526"/>
        <dbReference type="ChEBI" id="CHEBI:58476"/>
        <dbReference type="EC" id="2.2.1.6"/>
    </reaction>
</comment>
<dbReference type="InterPro" id="IPR012001">
    <property type="entry name" value="Thiamin_PyroP_enz_TPP-bd_dom"/>
</dbReference>
<dbReference type="Pfam" id="PF00205">
    <property type="entry name" value="TPP_enzyme_M"/>
    <property type="match status" value="1"/>
</dbReference>
<dbReference type="Proteomes" id="UP000192448">
    <property type="component" value="Unassembled WGS sequence"/>
</dbReference>
<evidence type="ECO:0000256" key="10">
    <source>
        <dbReference type="ARBA" id="ARBA00023304"/>
    </source>
</evidence>
<dbReference type="GO" id="GO:0009099">
    <property type="term" value="P:L-valine biosynthetic process"/>
    <property type="evidence" value="ECO:0007669"/>
    <property type="project" value="UniProtKB-UniPathway"/>
</dbReference>
<keyword evidence="7" id="KW-0285">Flavoprotein</keyword>
<dbReference type="GO" id="GO:0003984">
    <property type="term" value="F:acetolactate synthase activity"/>
    <property type="evidence" value="ECO:0007669"/>
    <property type="project" value="UniProtKB-EC"/>
</dbReference>
<keyword evidence="8" id="KW-0274">FAD</keyword>
<evidence type="ECO:0000256" key="7">
    <source>
        <dbReference type="ARBA" id="ARBA00022630"/>
    </source>
</evidence>
<dbReference type="SUPFAM" id="SSF52518">
    <property type="entry name" value="Thiamin diphosphate-binding fold (THDP-binding)"/>
    <property type="match status" value="2"/>
</dbReference>
<dbReference type="Gene3D" id="3.40.50.1220">
    <property type="entry name" value="TPP-binding domain"/>
    <property type="match status" value="1"/>
</dbReference>
<comment type="caution">
    <text evidence="16">The sequence shown here is derived from an EMBL/GenBank/DDBJ whole genome shotgun (WGS) entry which is preliminary data.</text>
</comment>
<gene>
    <name evidence="16" type="ORF">BST13_34865</name>
</gene>
<dbReference type="GO" id="GO:0050660">
    <property type="term" value="F:flavin adenine dinucleotide binding"/>
    <property type="evidence" value="ECO:0007669"/>
    <property type="project" value="TreeGrafter"/>
</dbReference>
<feature type="domain" description="Thiamine pyrophosphate enzyme TPP-binding" evidence="14">
    <location>
        <begin position="395"/>
        <end position="534"/>
    </location>
</feature>
<proteinExistence type="inferred from homology"/>
<evidence type="ECO:0000256" key="8">
    <source>
        <dbReference type="ARBA" id="ARBA00022827"/>
    </source>
</evidence>
<dbReference type="EC" id="2.2.1.6" evidence="5"/>
<evidence type="ECO:0000256" key="12">
    <source>
        <dbReference type="RuleBase" id="RU362132"/>
    </source>
</evidence>
<accession>A0A1X0A0H9</accession>
<dbReference type="CDD" id="cd07035">
    <property type="entry name" value="TPP_PYR_POX_like"/>
    <property type="match status" value="1"/>
</dbReference>
<keyword evidence="10" id="KW-0100">Branched-chain amino acid biosynthesis</keyword>
<comment type="similarity">
    <text evidence="4 12">Belongs to the TPP enzyme family.</text>
</comment>
<dbReference type="EMBL" id="MVHF01000060">
    <property type="protein sequence ID" value="ORA23617.1"/>
    <property type="molecule type" value="Genomic_DNA"/>
</dbReference>
<dbReference type="InterPro" id="IPR029061">
    <property type="entry name" value="THDP-binding"/>
</dbReference>
<dbReference type="PANTHER" id="PTHR18968">
    <property type="entry name" value="THIAMINE PYROPHOSPHATE ENZYMES"/>
    <property type="match status" value="1"/>
</dbReference>
<feature type="domain" description="Thiamine pyrophosphate enzyme N-terminal TPP-binding" evidence="15">
    <location>
        <begin position="17"/>
        <end position="132"/>
    </location>
</feature>
<protein>
    <recommendedName>
        <fullName evidence="5">acetolactate synthase</fullName>
        <ecNumber evidence="5">2.2.1.6</ecNumber>
    </recommendedName>
</protein>
<dbReference type="OrthoDB" id="4494979at2"/>
<comment type="pathway">
    <text evidence="3">Amino-acid biosynthesis; L-valine biosynthesis; L-valine from pyruvate: step 1/4.</text>
</comment>
<dbReference type="UniPathway" id="UPA00049">
    <property type="reaction ID" value="UER00059"/>
</dbReference>
<dbReference type="RefSeq" id="WP_083170376.1">
    <property type="nucleotide sequence ID" value="NZ_MVHF01000060.1"/>
</dbReference>
<dbReference type="GO" id="GO:0000287">
    <property type="term" value="F:magnesium ion binding"/>
    <property type="evidence" value="ECO:0007669"/>
    <property type="project" value="InterPro"/>
</dbReference>
<evidence type="ECO:0000256" key="2">
    <source>
        <dbReference type="ARBA" id="ARBA00004974"/>
    </source>
</evidence>
<dbReference type="GO" id="GO:0005948">
    <property type="term" value="C:acetolactate synthase complex"/>
    <property type="evidence" value="ECO:0007669"/>
    <property type="project" value="TreeGrafter"/>
</dbReference>
<dbReference type="UniPathway" id="UPA00047">
    <property type="reaction ID" value="UER00055"/>
</dbReference>
<reference evidence="16 17" key="1">
    <citation type="submission" date="2017-02" db="EMBL/GenBank/DDBJ databases">
        <title>The new phylogeny of genus Mycobacterium.</title>
        <authorList>
            <person name="Tortoli E."/>
            <person name="Trovato A."/>
            <person name="Cirillo D.M."/>
        </authorList>
    </citation>
    <scope>NUCLEOTIDE SEQUENCE [LARGE SCALE GENOMIC DNA]</scope>
    <source>
        <strain evidence="16 17">RW6</strain>
    </source>
</reference>
<evidence type="ECO:0000256" key="5">
    <source>
        <dbReference type="ARBA" id="ARBA00013145"/>
    </source>
</evidence>
<dbReference type="PROSITE" id="PS00187">
    <property type="entry name" value="TPP_ENZYMES"/>
    <property type="match status" value="1"/>
</dbReference>
<evidence type="ECO:0000259" key="14">
    <source>
        <dbReference type="Pfam" id="PF02775"/>
    </source>
</evidence>
<evidence type="ECO:0000313" key="17">
    <source>
        <dbReference type="Proteomes" id="UP000192448"/>
    </source>
</evidence>
<evidence type="ECO:0000259" key="15">
    <source>
        <dbReference type="Pfam" id="PF02776"/>
    </source>
</evidence>
<comment type="pathway">
    <text evidence="2">Amino-acid biosynthesis; L-isoleucine biosynthesis; L-isoleucine from 2-oxobutanoate: step 1/4.</text>
</comment>
<dbReference type="Gene3D" id="3.40.50.970">
    <property type="match status" value="2"/>
</dbReference>
<comment type="cofactor">
    <cofactor evidence="1">
        <name>thiamine diphosphate</name>
        <dbReference type="ChEBI" id="CHEBI:58937"/>
    </cofactor>
</comment>
<organism evidence="16 17">
    <name type="scientific">Mycobacterium aquaticum</name>
    <dbReference type="NCBI Taxonomy" id="1927124"/>
    <lineage>
        <taxon>Bacteria</taxon>
        <taxon>Bacillati</taxon>
        <taxon>Actinomycetota</taxon>
        <taxon>Actinomycetes</taxon>
        <taxon>Mycobacteriales</taxon>
        <taxon>Mycobacteriaceae</taxon>
        <taxon>Mycobacterium</taxon>
    </lineage>
</organism>
<dbReference type="GO" id="GO:0009097">
    <property type="term" value="P:isoleucine biosynthetic process"/>
    <property type="evidence" value="ECO:0007669"/>
    <property type="project" value="UniProtKB-UniPathway"/>
</dbReference>
<name>A0A1X0A0H9_9MYCO</name>
<dbReference type="InterPro" id="IPR012000">
    <property type="entry name" value="Thiamin_PyroP_enz_cen_dom"/>
</dbReference>
<dbReference type="PANTHER" id="PTHR18968:SF13">
    <property type="entry name" value="ACETOLACTATE SYNTHASE CATALYTIC SUBUNIT, MITOCHONDRIAL"/>
    <property type="match status" value="1"/>
</dbReference>
<evidence type="ECO:0000313" key="16">
    <source>
        <dbReference type="EMBL" id="ORA23617.1"/>
    </source>
</evidence>
<dbReference type="SUPFAM" id="SSF52467">
    <property type="entry name" value="DHS-like NAD/FAD-binding domain"/>
    <property type="match status" value="1"/>
</dbReference>
<evidence type="ECO:0000256" key="1">
    <source>
        <dbReference type="ARBA" id="ARBA00001964"/>
    </source>
</evidence>
<dbReference type="CDD" id="cd00568">
    <property type="entry name" value="TPP_enzymes"/>
    <property type="match status" value="1"/>
</dbReference>
<dbReference type="InterPro" id="IPR011766">
    <property type="entry name" value="TPP_enzyme_TPP-bd"/>
</dbReference>
<dbReference type="NCBIfam" id="NF005712">
    <property type="entry name" value="PRK07524.1"/>
    <property type="match status" value="1"/>
</dbReference>